<gene>
    <name evidence="2" type="ORF">IQ215_11190</name>
</gene>
<reference evidence="2 3" key="1">
    <citation type="submission" date="2020-10" db="EMBL/GenBank/DDBJ databases">
        <authorList>
            <person name="Castelo-Branco R."/>
            <person name="Eusebio N."/>
            <person name="Adriana R."/>
            <person name="Vieira A."/>
            <person name="Brugerolle De Fraissinette N."/>
            <person name="Rezende De Castro R."/>
            <person name="Schneider M.P."/>
            <person name="Vasconcelos V."/>
            <person name="Leao P.N."/>
        </authorList>
    </citation>
    <scope>NUCLEOTIDE SEQUENCE [LARGE SCALE GENOMIC DNA]</scope>
    <source>
        <strain evidence="2 3">LEGE 03274</strain>
    </source>
</reference>
<accession>A0ABR9V6Y4</accession>
<keyword evidence="1" id="KW-0732">Signal</keyword>
<evidence type="ECO:0000256" key="1">
    <source>
        <dbReference type="SAM" id="SignalP"/>
    </source>
</evidence>
<comment type="caution">
    <text evidence="2">The sequence shown here is derived from an EMBL/GenBank/DDBJ whole genome shotgun (WGS) entry which is preliminary data.</text>
</comment>
<protein>
    <recommendedName>
        <fullName evidence="4">Biotin carboxylase</fullName>
    </recommendedName>
</protein>
<dbReference type="EMBL" id="JADEWC010000027">
    <property type="protein sequence ID" value="MBE9223261.1"/>
    <property type="molecule type" value="Genomic_DNA"/>
</dbReference>
<keyword evidence="3" id="KW-1185">Reference proteome</keyword>
<evidence type="ECO:0000313" key="2">
    <source>
        <dbReference type="EMBL" id="MBE9223261.1"/>
    </source>
</evidence>
<organism evidence="2 3">
    <name type="scientific">Cyanobacterium stanieri LEGE 03274</name>
    <dbReference type="NCBI Taxonomy" id="1828756"/>
    <lineage>
        <taxon>Bacteria</taxon>
        <taxon>Bacillati</taxon>
        <taxon>Cyanobacteriota</taxon>
        <taxon>Cyanophyceae</taxon>
        <taxon>Oscillatoriophycideae</taxon>
        <taxon>Chroococcales</taxon>
        <taxon>Geminocystaceae</taxon>
        <taxon>Cyanobacterium</taxon>
    </lineage>
</organism>
<dbReference type="RefSeq" id="WP_193801412.1">
    <property type="nucleotide sequence ID" value="NZ_JADEWC010000027.1"/>
</dbReference>
<evidence type="ECO:0000313" key="3">
    <source>
        <dbReference type="Proteomes" id="UP000654604"/>
    </source>
</evidence>
<feature type="chain" id="PRO_5046542094" description="Biotin carboxylase" evidence="1">
    <location>
        <begin position="23"/>
        <end position="146"/>
    </location>
</feature>
<feature type="signal peptide" evidence="1">
    <location>
        <begin position="1"/>
        <end position="22"/>
    </location>
</feature>
<dbReference type="Proteomes" id="UP000654604">
    <property type="component" value="Unassembled WGS sequence"/>
</dbReference>
<proteinExistence type="predicted"/>
<name>A0ABR9V6Y4_9CHRO</name>
<evidence type="ECO:0008006" key="4">
    <source>
        <dbReference type="Google" id="ProtNLM"/>
    </source>
</evidence>
<sequence>MLKKLFIIFTITIFCLVGSAIAPSPAEALIQIKITDIGYKDCPEGVGEGSVTSGGSALPATCYLITGKTNNTSGKTLYDADVFGRVYDANNEPALQNRTRLGALPEVLPGVNEFELRISVPSNQPTPLKLKQFKATGFSSKVYPSF</sequence>